<dbReference type="GO" id="GO:0008841">
    <property type="term" value="F:dihydrofolate synthase activity"/>
    <property type="evidence" value="ECO:0007669"/>
    <property type="project" value="TreeGrafter"/>
</dbReference>
<gene>
    <name evidence="15" type="ORF">JBW_01707</name>
</gene>
<feature type="transmembrane region" description="Helical" evidence="12">
    <location>
        <begin position="6"/>
        <end position="25"/>
    </location>
</feature>
<evidence type="ECO:0000256" key="2">
    <source>
        <dbReference type="ARBA" id="ARBA00008276"/>
    </source>
</evidence>
<dbReference type="EC" id="6.3.2.17" evidence="3"/>
<comment type="similarity">
    <text evidence="2 11">Belongs to the folylpolyglutamate synthase family.</text>
</comment>
<evidence type="ECO:0000256" key="10">
    <source>
        <dbReference type="ARBA" id="ARBA00047493"/>
    </source>
</evidence>
<dbReference type="GO" id="GO:0005524">
    <property type="term" value="F:ATP binding"/>
    <property type="evidence" value="ECO:0007669"/>
    <property type="project" value="UniProtKB-KW"/>
</dbReference>
<evidence type="ECO:0000256" key="5">
    <source>
        <dbReference type="ARBA" id="ARBA00022723"/>
    </source>
</evidence>
<dbReference type="GO" id="GO:0046872">
    <property type="term" value="F:metal ion binding"/>
    <property type="evidence" value="ECO:0007669"/>
    <property type="project" value="UniProtKB-KW"/>
</dbReference>
<dbReference type="AlphaFoldDB" id="I9DFY5"/>
<evidence type="ECO:0000256" key="11">
    <source>
        <dbReference type="PIRNR" id="PIRNR001563"/>
    </source>
</evidence>
<dbReference type="PROSITE" id="PS01012">
    <property type="entry name" value="FOLYLPOLYGLU_SYNT_2"/>
    <property type="match status" value="1"/>
</dbReference>
<feature type="domain" description="Mur ligase central" evidence="14">
    <location>
        <begin position="74"/>
        <end position="300"/>
    </location>
</feature>
<evidence type="ECO:0000256" key="3">
    <source>
        <dbReference type="ARBA" id="ARBA00013025"/>
    </source>
</evidence>
<keyword evidence="7 11" id="KW-0067">ATP-binding</keyword>
<comment type="cofactor">
    <cofactor evidence="1">
        <name>Mg(2+)</name>
        <dbReference type="ChEBI" id="CHEBI:18420"/>
    </cofactor>
</comment>
<protein>
    <recommendedName>
        <fullName evidence="3">tetrahydrofolate synthase</fullName>
        <ecNumber evidence="3">6.3.2.17</ecNumber>
    </recommendedName>
    <alternativeName>
        <fullName evidence="9">Tetrahydrofolylpolyglutamate synthase</fullName>
    </alternativeName>
</protein>
<dbReference type="Pfam" id="PF08245">
    <property type="entry name" value="Mur_ligase_M"/>
    <property type="match status" value="1"/>
</dbReference>
<dbReference type="InterPro" id="IPR036615">
    <property type="entry name" value="Mur_ligase_C_dom_sf"/>
</dbReference>
<keyword evidence="12" id="KW-0472">Membrane</keyword>
<keyword evidence="4 11" id="KW-0436">Ligase</keyword>
<evidence type="ECO:0000256" key="12">
    <source>
        <dbReference type="SAM" id="Phobius"/>
    </source>
</evidence>
<evidence type="ECO:0000256" key="1">
    <source>
        <dbReference type="ARBA" id="ARBA00001946"/>
    </source>
</evidence>
<keyword evidence="6 11" id="KW-0547">Nucleotide-binding</keyword>
<evidence type="ECO:0000256" key="7">
    <source>
        <dbReference type="ARBA" id="ARBA00022840"/>
    </source>
</evidence>
<dbReference type="SUPFAM" id="SSF53623">
    <property type="entry name" value="MurD-like peptide ligases, catalytic domain"/>
    <property type="match status" value="1"/>
</dbReference>
<dbReference type="NCBIfam" id="TIGR01499">
    <property type="entry name" value="folC"/>
    <property type="match status" value="1"/>
</dbReference>
<dbReference type="PANTHER" id="PTHR11136:SF0">
    <property type="entry name" value="DIHYDROFOLATE SYNTHETASE-RELATED"/>
    <property type="match status" value="1"/>
</dbReference>
<dbReference type="Gene3D" id="3.40.1190.10">
    <property type="entry name" value="Mur-like, catalytic domain"/>
    <property type="match status" value="1"/>
</dbReference>
<keyword evidence="8" id="KW-0460">Magnesium</keyword>
<keyword evidence="5" id="KW-0479">Metal-binding</keyword>
<name>I9DFY5_9FIRM</name>
<evidence type="ECO:0000256" key="4">
    <source>
        <dbReference type="ARBA" id="ARBA00022598"/>
    </source>
</evidence>
<dbReference type="KEGG" id="pft:JBW_01707"/>
<dbReference type="EMBL" id="CP010978">
    <property type="protein sequence ID" value="AJQ27057.1"/>
    <property type="molecule type" value="Genomic_DNA"/>
</dbReference>
<dbReference type="InterPro" id="IPR018109">
    <property type="entry name" value="Folylpolyglutamate_synth_CS"/>
</dbReference>
<comment type="catalytic activity">
    <reaction evidence="10">
        <text>(6S)-5,6,7,8-tetrahydrofolyl-(gamma-L-Glu)(n) + L-glutamate + ATP = (6S)-5,6,7,8-tetrahydrofolyl-(gamma-L-Glu)(n+1) + ADP + phosphate + H(+)</text>
        <dbReference type="Rhea" id="RHEA:10580"/>
        <dbReference type="Rhea" id="RHEA-COMP:14738"/>
        <dbReference type="Rhea" id="RHEA-COMP:14740"/>
        <dbReference type="ChEBI" id="CHEBI:15378"/>
        <dbReference type="ChEBI" id="CHEBI:29985"/>
        <dbReference type="ChEBI" id="CHEBI:30616"/>
        <dbReference type="ChEBI" id="CHEBI:43474"/>
        <dbReference type="ChEBI" id="CHEBI:141005"/>
        <dbReference type="ChEBI" id="CHEBI:456216"/>
        <dbReference type="EC" id="6.3.2.17"/>
    </reaction>
</comment>
<evidence type="ECO:0000259" key="14">
    <source>
        <dbReference type="Pfam" id="PF08245"/>
    </source>
</evidence>
<feature type="domain" description="Mur ligase C-terminal" evidence="13">
    <location>
        <begin position="327"/>
        <end position="444"/>
    </location>
</feature>
<dbReference type="InterPro" id="IPR001645">
    <property type="entry name" value="Folylpolyglutamate_synth"/>
</dbReference>
<dbReference type="SUPFAM" id="SSF53244">
    <property type="entry name" value="MurD-like peptide ligases, peptide-binding domain"/>
    <property type="match status" value="1"/>
</dbReference>
<dbReference type="HOGENOM" id="CLU_015869_1_2_9"/>
<accession>I9DFY5</accession>
<dbReference type="PROSITE" id="PS01011">
    <property type="entry name" value="FOLYLPOLYGLU_SYNT_1"/>
    <property type="match status" value="1"/>
</dbReference>
<dbReference type="PIRSF" id="PIRSF001563">
    <property type="entry name" value="Folylpolyglu_synth"/>
    <property type="match status" value="1"/>
</dbReference>
<dbReference type="GO" id="GO:0004326">
    <property type="term" value="F:tetrahydrofolylpolyglutamate synthase activity"/>
    <property type="evidence" value="ECO:0007669"/>
    <property type="project" value="UniProtKB-EC"/>
</dbReference>
<evidence type="ECO:0000313" key="15">
    <source>
        <dbReference type="EMBL" id="AJQ27057.1"/>
    </source>
</evidence>
<reference evidence="16" key="2">
    <citation type="submission" date="2015-02" db="EMBL/GenBank/DDBJ databases">
        <title>Complete Genome Sequence of Pelosinus fermentans JBW45.</title>
        <authorList>
            <person name="De Leon K.B."/>
            <person name="Utturkar S.M."/>
            <person name="Camilleri L.B."/>
            <person name="Arkin A.P."/>
            <person name="Fields M.W."/>
            <person name="Brown S.D."/>
            <person name="Wall J.D."/>
        </authorList>
    </citation>
    <scope>NUCLEOTIDE SEQUENCE [LARGE SCALE GENOMIC DNA]</scope>
    <source>
        <strain evidence="16">JBW45</strain>
    </source>
</reference>
<keyword evidence="12" id="KW-0812">Transmembrane</keyword>
<dbReference type="Proteomes" id="UP000005361">
    <property type="component" value="Chromosome"/>
</dbReference>
<dbReference type="GO" id="GO:0005737">
    <property type="term" value="C:cytoplasm"/>
    <property type="evidence" value="ECO:0007669"/>
    <property type="project" value="TreeGrafter"/>
</dbReference>
<dbReference type="InterPro" id="IPR004101">
    <property type="entry name" value="Mur_ligase_C"/>
</dbReference>
<dbReference type="FunFam" id="3.40.1190.10:FF:000011">
    <property type="entry name" value="Folylpolyglutamate synthase/dihydrofolate synthase"/>
    <property type="match status" value="1"/>
</dbReference>
<evidence type="ECO:0000259" key="13">
    <source>
        <dbReference type="Pfam" id="PF02875"/>
    </source>
</evidence>
<evidence type="ECO:0000256" key="6">
    <source>
        <dbReference type="ARBA" id="ARBA00022741"/>
    </source>
</evidence>
<dbReference type="InterPro" id="IPR013221">
    <property type="entry name" value="Mur_ligase_cen"/>
</dbReference>
<evidence type="ECO:0000256" key="8">
    <source>
        <dbReference type="ARBA" id="ARBA00022842"/>
    </source>
</evidence>
<sequence>MIIVSFVSFVLLWFHYFTLLCQFILEGVKTMTYEESLTYLANLTKFGINLGLARIEKLLELMDHPERKFKTIHIAGTNGKGSTTAMLASILRASGINTGMYTSPHLSAYTERMIVNGKEITPDQFGEAIAYTSRFMDKIVAQGLGHPTEFEVLTAAAFYYFAACGVEYAVIEVGLGGLLDSTNVIMPEISVITNVTLDHTDKCGNTVREIAHHKSGIIKKNVPVITGAQGEALDVIKNISQKSAAICYVYREDFSATFLEMEGECQRIMVAVGTERKAVPFLVNLLGGHQVDNCAVAVMTAMVLGKNEKRIDLSAIEKGLLTVRWPGRFEVMPGRPTVIIDGAHNPDGMRALRENLDRFCKGKNIVFLLGILQDKDVKTMVMTLIRSQDKVVVVAPMSERAGKPEIVAREIKAEHVEVASSIEEGVKRAKLLAGEDDILCVAGSLYLIGAVRKIICS</sequence>
<organism evidence="15 16">
    <name type="scientific">Pelosinus fermentans JBW45</name>
    <dbReference type="NCBI Taxonomy" id="1192197"/>
    <lineage>
        <taxon>Bacteria</taxon>
        <taxon>Bacillati</taxon>
        <taxon>Bacillota</taxon>
        <taxon>Negativicutes</taxon>
        <taxon>Selenomonadales</taxon>
        <taxon>Sporomusaceae</taxon>
        <taxon>Pelosinus</taxon>
    </lineage>
</organism>
<dbReference type="InterPro" id="IPR036565">
    <property type="entry name" value="Mur-like_cat_sf"/>
</dbReference>
<dbReference type="PANTHER" id="PTHR11136">
    <property type="entry name" value="FOLYLPOLYGLUTAMATE SYNTHASE-RELATED"/>
    <property type="match status" value="1"/>
</dbReference>
<reference evidence="15 16" key="1">
    <citation type="journal article" date="2015" name="Genome Announc.">
        <title>Complete Genome Sequence of Pelosinus fermentans JBW45, a Member of a Remarkably Competitive Group of Negativicutes in the Firmicutes Phylum.</title>
        <authorList>
            <person name="De Leon K.B."/>
            <person name="Utturkar S.M."/>
            <person name="Camilleri L.B."/>
            <person name="Elias D.A."/>
            <person name="Arkin A.P."/>
            <person name="Fields M.W."/>
            <person name="Brown S.D."/>
            <person name="Wall J.D."/>
        </authorList>
    </citation>
    <scope>NUCLEOTIDE SEQUENCE [LARGE SCALE GENOMIC DNA]</scope>
    <source>
        <strain evidence="15 16">JBW45</strain>
    </source>
</reference>
<dbReference type="Gene3D" id="3.90.190.20">
    <property type="entry name" value="Mur ligase, C-terminal domain"/>
    <property type="match status" value="1"/>
</dbReference>
<dbReference type="Pfam" id="PF02875">
    <property type="entry name" value="Mur_ligase_C"/>
    <property type="match status" value="1"/>
</dbReference>
<evidence type="ECO:0000313" key="16">
    <source>
        <dbReference type="Proteomes" id="UP000005361"/>
    </source>
</evidence>
<evidence type="ECO:0000256" key="9">
    <source>
        <dbReference type="ARBA" id="ARBA00030592"/>
    </source>
</evidence>
<dbReference type="STRING" id="1192197.JBW_01707"/>
<keyword evidence="12" id="KW-1133">Transmembrane helix</keyword>
<proteinExistence type="inferred from homology"/>